<evidence type="ECO:0000259" key="2">
    <source>
        <dbReference type="PROSITE" id="PS50966"/>
    </source>
</evidence>
<dbReference type="InterPro" id="IPR048324">
    <property type="entry name" value="ZSWIM1-3_RNaseH-like"/>
</dbReference>
<feature type="domain" description="SWIM-type" evidence="2">
    <location>
        <begin position="323"/>
        <end position="355"/>
    </location>
</feature>
<dbReference type="GO" id="GO:0008270">
    <property type="term" value="F:zinc ion binding"/>
    <property type="evidence" value="ECO:0007669"/>
    <property type="project" value="UniProtKB-KW"/>
</dbReference>
<sequence length="547" mass="62872">MRLMFEQFPEVLLIDATHGTNASKFKVFSFMAHDVFGHGQFVQHALLQNERRHTLVTAIEEFKQNNPAWTRVQSILIDKDVTELSVLRAAFPDASILLCQFHVLKYLREAVASSDYGFTSWQKDQLRSTFNLLVYAPTEAAYLKHRRYLRHLVTFGTQAGSDAHNEAEEECDPNLHAFEAYFTKNWDSCRELWCAYKRQNTVTLGNNTNNRLESAWKQLKEWVDAFMDLDECIASIMYYQSRQERSFNDQVFKVTSVQHTHYDKEMKHVANLVGQHACELIYKQYTFAVAQTSYQYNEVFPGVYAIHSESRSEDALDEPRVSYTVYKNSWTCSCLFMATRLLPCRHVFFIRKDMKMESVIPTQLLNERWLLTTVRSAVNLAELPRAKFAIVSAPEDASSTWDSNRKYREANLIASSISDTMAGFGMKDYQLAMKFFQSVSRIIKHKEFERLLQTETERPTILVSKTTGAGDDVDDCGDCEFGQADIEHTEESLLAVGDHCSKTRTSCVTEEANTHDLADICPTVPNQDQLCPNQDQPCPKQDRLCPI</sequence>
<dbReference type="PANTHER" id="PTHR31569">
    <property type="entry name" value="SWIM-TYPE DOMAIN-CONTAINING PROTEIN"/>
    <property type="match status" value="1"/>
</dbReference>
<evidence type="ECO:0000256" key="1">
    <source>
        <dbReference type="PROSITE-ProRule" id="PRU00325"/>
    </source>
</evidence>
<proteinExistence type="predicted"/>
<dbReference type="OrthoDB" id="125488at2759"/>
<dbReference type="RefSeq" id="XP_002998910.1">
    <property type="nucleotide sequence ID" value="XM_002998864.1"/>
</dbReference>
<dbReference type="GeneID" id="9466070"/>
<keyword evidence="1" id="KW-0479">Metal-binding</keyword>
<organism evidence="3 4">
    <name type="scientific">Phytophthora infestans (strain T30-4)</name>
    <name type="common">Potato late blight agent</name>
    <dbReference type="NCBI Taxonomy" id="403677"/>
    <lineage>
        <taxon>Eukaryota</taxon>
        <taxon>Sar</taxon>
        <taxon>Stramenopiles</taxon>
        <taxon>Oomycota</taxon>
        <taxon>Peronosporomycetes</taxon>
        <taxon>Peronosporales</taxon>
        <taxon>Peronosporaceae</taxon>
        <taxon>Phytophthora</taxon>
    </lineage>
</organism>
<keyword evidence="1" id="KW-0862">Zinc</keyword>
<reference evidence="4" key="1">
    <citation type="journal article" date="2009" name="Nature">
        <title>Genome sequence and analysis of the Irish potato famine pathogen Phytophthora infestans.</title>
        <authorList>
            <consortium name="The Broad Institute Genome Sequencing Platform"/>
            <person name="Haas B.J."/>
            <person name="Kamoun S."/>
            <person name="Zody M.C."/>
            <person name="Jiang R.H."/>
            <person name="Handsaker R.E."/>
            <person name="Cano L.M."/>
            <person name="Grabherr M."/>
            <person name="Kodira C.D."/>
            <person name="Raffaele S."/>
            <person name="Torto-Alalibo T."/>
            <person name="Bozkurt T.O."/>
            <person name="Ah-Fong A.M."/>
            <person name="Alvarado L."/>
            <person name="Anderson V.L."/>
            <person name="Armstrong M.R."/>
            <person name="Avrova A."/>
            <person name="Baxter L."/>
            <person name="Beynon J."/>
            <person name="Boevink P.C."/>
            <person name="Bollmann S.R."/>
            <person name="Bos J.I."/>
            <person name="Bulone V."/>
            <person name="Cai G."/>
            <person name="Cakir C."/>
            <person name="Carrington J.C."/>
            <person name="Chawner M."/>
            <person name="Conti L."/>
            <person name="Costanzo S."/>
            <person name="Ewan R."/>
            <person name="Fahlgren N."/>
            <person name="Fischbach M.A."/>
            <person name="Fugelstad J."/>
            <person name="Gilroy E.M."/>
            <person name="Gnerre S."/>
            <person name="Green P.J."/>
            <person name="Grenville-Briggs L.J."/>
            <person name="Griffith J."/>
            <person name="Grunwald N.J."/>
            <person name="Horn K."/>
            <person name="Horner N.R."/>
            <person name="Hu C.H."/>
            <person name="Huitema E."/>
            <person name="Jeong D.H."/>
            <person name="Jones A.M."/>
            <person name="Jones J.D."/>
            <person name="Jones R.W."/>
            <person name="Karlsson E.K."/>
            <person name="Kunjeti S.G."/>
            <person name="Lamour K."/>
            <person name="Liu Z."/>
            <person name="Ma L."/>
            <person name="Maclean D."/>
            <person name="Chibucos M.C."/>
            <person name="McDonald H."/>
            <person name="McWalters J."/>
            <person name="Meijer H.J."/>
            <person name="Morgan W."/>
            <person name="Morris P.F."/>
            <person name="Munro C.A."/>
            <person name="O'Neill K."/>
            <person name="Ospina-Giraldo M."/>
            <person name="Pinzon A."/>
            <person name="Pritchard L."/>
            <person name="Ramsahoye B."/>
            <person name="Ren Q."/>
            <person name="Restrepo S."/>
            <person name="Roy S."/>
            <person name="Sadanandom A."/>
            <person name="Savidor A."/>
            <person name="Schornack S."/>
            <person name="Schwartz D.C."/>
            <person name="Schumann U.D."/>
            <person name="Schwessinger B."/>
            <person name="Seyer L."/>
            <person name="Sharpe T."/>
            <person name="Silvar C."/>
            <person name="Song J."/>
            <person name="Studholme D.J."/>
            <person name="Sykes S."/>
            <person name="Thines M."/>
            <person name="van de Vondervoort P.J."/>
            <person name="Phuntumart V."/>
            <person name="Wawra S."/>
            <person name="Weide R."/>
            <person name="Win J."/>
            <person name="Young C."/>
            <person name="Zhou S."/>
            <person name="Fry W."/>
            <person name="Meyers B.C."/>
            <person name="van West P."/>
            <person name="Ristaino J."/>
            <person name="Govers F."/>
            <person name="Birch P.R."/>
            <person name="Whisson S.C."/>
            <person name="Judelson H.S."/>
            <person name="Nusbaum C."/>
        </authorList>
    </citation>
    <scope>NUCLEOTIDE SEQUENCE [LARGE SCALE GENOMIC DNA]</scope>
    <source>
        <strain evidence="4">T30-4</strain>
    </source>
</reference>
<evidence type="ECO:0000313" key="3">
    <source>
        <dbReference type="EMBL" id="EEY69056.1"/>
    </source>
</evidence>
<dbReference type="EMBL" id="DS028124">
    <property type="protein sequence ID" value="EEY69056.1"/>
    <property type="molecule type" value="Genomic_DNA"/>
</dbReference>
<keyword evidence="4" id="KW-1185">Reference proteome</keyword>
<dbReference type="KEGG" id="pif:PITG_23301"/>
<protein>
    <recommendedName>
        <fullName evidence="2">SWIM-type domain-containing protein</fullName>
    </recommendedName>
</protein>
<dbReference type="Proteomes" id="UP000006643">
    <property type="component" value="Unassembled WGS sequence"/>
</dbReference>
<dbReference type="InParanoid" id="D0N3V2"/>
<dbReference type="PANTHER" id="PTHR31569:SF4">
    <property type="entry name" value="SWIM-TYPE DOMAIN-CONTAINING PROTEIN"/>
    <property type="match status" value="1"/>
</dbReference>
<name>D0N3V2_PHYIT</name>
<dbReference type="STRING" id="403677.D0N3V2"/>
<evidence type="ECO:0000313" key="4">
    <source>
        <dbReference type="Proteomes" id="UP000006643"/>
    </source>
</evidence>
<dbReference type="eggNOG" id="ENOG502RRXV">
    <property type="taxonomic scope" value="Eukaryota"/>
</dbReference>
<dbReference type="Pfam" id="PF21056">
    <property type="entry name" value="ZSWIM1-3_RNaseH-like"/>
    <property type="match status" value="1"/>
</dbReference>
<dbReference type="InterPro" id="IPR052579">
    <property type="entry name" value="Zinc_finger_SWIM"/>
</dbReference>
<dbReference type="PROSITE" id="PS50966">
    <property type="entry name" value="ZF_SWIM"/>
    <property type="match status" value="1"/>
</dbReference>
<dbReference type="VEuPathDB" id="FungiDB:PITG_23301"/>
<accession>D0N3V2</accession>
<keyword evidence="1" id="KW-0863">Zinc-finger</keyword>
<dbReference type="AlphaFoldDB" id="D0N3V2"/>
<dbReference type="HOGENOM" id="CLU_026681_0_0_1"/>
<dbReference type="InterPro" id="IPR007527">
    <property type="entry name" value="Znf_SWIM"/>
</dbReference>
<gene>
    <name evidence="3" type="ORF">PITG_23301</name>
</gene>